<feature type="signal peptide" evidence="1">
    <location>
        <begin position="1"/>
        <end position="22"/>
    </location>
</feature>
<dbReference type="EMBL" id="JAOANI010000009">
    <property type="protein sequence ID" value="MCT7357963.1"/>
    <property type="molecule type" value="Genomic_DNA"/>
</dbReference>
<proteinExistence type="predicted"/>
<evidence type="ECO:0000313" key="3">
    <source>
        <dbReference type="Proteomes" id="UP001147830"/>
    </source>
</evidence>
<keyword evidence="1" id="KW-0732">Signal</keyword>
<dbReference type="RefSeq" id="WP_260974886.1">
    <property type="nucleotide sequence ID" value="NZ_JAOANI010000009.1"/>
</dbReference>
<evidence type="ECO:0000256" key="1">
    <source>
        <dbReference type="SAM" id="SignalP"/>
    </source>
</evidence>
<evidence type="ECO:0008006" key="4">
    <source>
        <dbReference type="Google" id="ProtNLM"/>
    </source>
</evidence>
<name>A0A9X3ARM9_9GAMM</name>
<sequence>MQTIKRTSLLLAGMLASASGWAATSVGTQIENTATATYYAPSDATSQLTVSSTTAFVVQEKIDVAVTSSTTNALEVQAGSTAQVIEYTIKNTGNGDETFDLTVSNGTGDAFDVTNVKIYLDDGVPGFQGTETEVTQINLTPEQATKVFVVVDIPVAQSIDDVANIEFNVTSATPGAAAGNQGDILAGQGDGGTDAVLANNAGGAIKASSYKVTATAGLVVITKSILSTEHPTLGSVKVPGSVVTYQILVQVTAAVNNLRIVDDLPLNLTYDAGSLLLANSNLAGTVLTTTNASANTDSAADADAGRYDANAGSNGRVTFVLGNQAAAGDYTIQFTATID</sequence>
<accession>A0A9X3ARM9</accession>
<keyword evidence="3" id="KW-1185">Reference proteome</keyword>
<dbReference type="Proteomes" id="UP001147830">
    <property type="component" value="Unassembled WGS sequence"/>
</dbReference>
<gene>
    <name evidence="2" type="ORF">NYR02_02860</name>
</gene>
<reference evidence="2" key="2">
    <citation type="submission" date="2022-08" db="EMBL/GenBank/DDBJ databases">
        <authorList>
            <person name="Dong C."/>
        </authorList>
    </citation>
    <scope>NUCLEOTIDE SEQUENCE</scope>
    <source>
        <strain evidence="2">59MF3M-4</strain>
    </source>
</reference>
<comment type="caution">
    <text evidence="2">The sequence shown here is derived from an EMBL/GenBank/DDBJ whole genome shotgun (WGS) entry which is preliminary data.</text>
</comment>
<protein>
    <recommendedName>
        <fullName evidence="4">DUF11 domain-containing protein</fullName>
    </recommendedName>
</protein>
<feature type="chain" id="PRO_5040748241" description="DUF11 domain-containing protein" evidence="1">
    <location>
        <begin position="23"/>
        <end position="339"/>
    </location>
</feature>
<organism evidence="2 3">
    <name type="scientific">Thalassolituus pacificus</name>
    <dbReference type="NCBI Taxonomy" id="2975440"/>
    <lineage>
        <taxon>Bacteria</taxon>
        <taxon>Pseudomonadati</taxon>
        <taxon>Pseudomonadota</taxon>
        <taxon>Gammaproteobacteria</taxon>
        <taxon>Oceanospirillales</taxon>
        <taxon>Oceanospirillaceae</taxon>
        <taxon>Thalassolituus</taxon>
    </lineage>
</organism>
<dbReference type="AlphaFoldDB" id="A0A9X3ARM9"/>
<evidence type="ECO:0000313" key="2">
    <source>
        <dbReference type="EMBL" id="MCT7357963.1"/>
    </source>
</evidence>
<reference evidence="2" key="1">
    <citation type="journal article" date="2022" name="Front. Microbiol.">
        <title>Genome-based taxonomic rearrangement of Oceanobacter-related bacteria including the description of Thalassolituus hydrocarbonoclasticus sp. nov. and Thalassolituus pacificus sp. nov. and emended description of the genus Thalassolituus.</title>
        <authorList>
            <person name="Dong C."/>
            <person name="Wei L."/>
            <person name="Wang J."/>
            <person name="Lai Q."/>
            <person name="Huang Z."/>
            <person name="Shao Z."/>
        </authorList>
    </citation>
    <scope>NUCLEOTIDE SEQUENCE</scope>
    <source>
        <strain evidence="2">59MF3M-4</strain>
    </source>
</reference>